<comment type="caution">
    <text evidence="7">The sequence shown here is derived from an EMBL/GenBank/DDBJ whole genome shotgun (WGS) entry which is preliminary data.</text>
</comment>
<proteinExistence type="inferred from homology"/>
<dbReference type="GO" id="GO:0006417">
    <property type="term" value="P:regulation of translation"/>
    <property type="evidence" value="ECO:0007669"/>
    <property type="project" value="UniProtKB-KW"/>
</dbReference>
<evidence type="ECO:0000256" key="3">
    <source>
        <dbReference type="ARBA" id="ARBA00022845"/>
    </source>
</evidence>
<dbReference type="EMBL" id="ASGP02000001">
    <property type="protein sequence ID" value="KAH9527226.1"/>
    <property type="molecule type" value="Genomic_DNA"/>
</dbReference>
<dbReference type="Gene3D" id="3.30.760.10">
    <property type="entry name" value="RNA Cap, Translation Initiation Factor Eif4e"/>
    <property type="match status" value="1"/>
</dbReference>
<keyword evidence="2 6" id="KW-0396">Initiation factor</keyword>
<organism evidence="7 8">
    <name type="scientific">Dermatophagoides farinae</name>
    <name type="common">American house dust mite</name>
    <dbReference type="NCBI Taxonomy" id="6954"/>
    <lineage>
        <taxon>Eukaryota</taxon>
        <taxon>Metazoa</taxon>
        <taxon>Ecdysozoa</taxon>
        <taxon>Arthropoda</taxon>
        <taxon>Chelicerata</taxon>
        <taxon>Arachnida</taxon>
        <taxon>Acari</taxon>
        <taxon>Acariformes</taxon>
        <taxon>Sarcoptiformes</taxon>
        <taxon>Astigmata</taxon>
        <taxon>Psoroptidia</taxon>
        <taxon>Analgoidea</taxon>
        <taxon>Pyroglyphidae</taxon>
        <taxon>Dermatophagoidinae</taxon>
        <taxon>Dermatophagoides</taxon>
    </lineage>
</organism>
<evidence type="ECO:0000256" key="1">
    <source>
        <dbReference type="ARBA" id="ARBA00009860"/>
    </source>
</evidence>
<keyword evidence="4 6" id="KW-0694">RNA-binding</keyword>
<protein>
    <submittedName>
        <fullName evidence="7">Translation initiation factor eIF4E</fullName>
    </submittedName>
</protein>
<keyword evidence="8" id="KW-1185">Reference proteome</keyword>
<keyword evidence="3" id="KW-0810">Translation regulation</keyword>
<reference evidence="7" key="1">
    <citation type="submission" date="2013-05" db="EMBL/GenBank/DDBJ databases">
        <authorList>
            <person name="Yim A.K.Y."/>
            <person name="Chan T.F."/>
            <person name="Ji K.M."/>
            <person name="Liu X.Y."/>
            <person name="Zhou J.W."/>
            <person name="Li R.Q."/>
            <person name="Yang K.Y."/>
            <person name="Li J."/>
            <person name="Li M."/>
            <person name="Law P.T.W."/>
            <person name="Wu Y.L."/>
            <person name="Cai Z.L."/>
            <person name="Qin H."/>
            <person name="Bao Y."/>
            <person name="Leung R.K.K."/>
            <person name="Ng P.K.S."/>
            <person name="Zou J."/>
            <person name="Zhong X.J."/>
            <person name="Ran P.X."/>
            <person name="Zhong N.S."/>
            <person name="Liu Z.G."/>
            <person name="Tsui S.K.W."/>
        </authorList>
    </citation>
    <scope>NUCLEOTIDE SEQUENCE</scope>
    <source>
        <strain evidence="7">Derf</strain>
        <tissue evidence="7">Whole organism</tissue>
    </source>
</reference>
<dbReference type="InterPro" id="IPR023398">
    <property type="entry name" value="TIF_eIF4e-like"/>
</dbReference>
<evidence type="ECO:0000256" key="4">
    <source>
        <dbReference type="ARBA" id="ARBA00022884"/>
    </source>
</evidence>
<dbReference type="GO" id="GO:0016281">
    <property type="term" value="C:eukaryotic translation initiation factor 4F complex"/>
    <property type="evidence" value="ECO:0007669"/>
    <property type="project" value="TreeGrafter"/>
</dbReference>
<sequence length="384" mass="44656">MNENCRKVAISSLIDDHDDDHIVNIEKLLKQVLNDTFDQLQSFIMKKFNMIIDSDTMNMIRANLNNNNRLLTIDNNNNNDLDSLHQLIRSISDEISYISNNSNGGDFINDNHNNNGQSDQQSVSSSSTSSCNHYWQFWYWKSDQWYIEWDYGLQTLGRPFNGRQRLLWLLDQLIPLSDIVIPSDYSIFRELIRPKWEDSFNLNGGAWIIEFERCSSITDMELMENIWRSLVEFVVEKHCNNDDDHGHLEHMCGIKISNRFKVFIISIWIDTCYDLSIILYIGHRIQSLINQIIDRNRQIKLSLPDLDSKLLLSSTSSPLLLFRSHMISRKIAAKKDSVIATNKSNAAAINNFRGKNMEYFISINNYYSTYQLTQLVGITKSLTS</sequence>
<dbReference type="GO" id="GO:0000340">
    <property type="term" value="F:RNA 7-methylguanosine cap binding"/>
    <property type="evidence" value="ECO:0007669"/>
    <property type="project" value="TreeGrafter"/>
</dbReference>
<dbReference type="AlphaFoldDB" id="A0A922IBH5"/>
<dbReference type="PANTHER" id="PTHR11960:SF8">
    <property type="entry name" value="EUKARYOTIC TRANSLATION INITIATION FACTOR 4E1-RELATED"/>
    <property type="match status" value="1"/>
</dbReference>
<evidence type="ECO:0000256" key="2">
    <source>
        <dbReference type="ARBA" id="ARBA00022540"/>
    </source>
</evidence>
<dbReference type="SUPFAM" id="SSF55418">
    <property type="entry name" value="eIF4e-like"/>
    <property type="match status" value="1"/>
</dbReference>
<evidence type="ECO:0000256" key="6">
    <source>
        <dbReference type="RuleBase" id="RU004374"/>
    </source>
</evidence>
<evidence type="ECO:0000256" key="5">
    <source>
        <dbReference type="ARBA" id="ARBA00022917"/>
    </source>
</evidence>
<gene>
    <name evidence="7" type="primary">EIF4E_1</name>
    <name evidence="7" type="ORF">DERF_001257</name>
</gene>
<evidence type="ECO:0000313" key="8">
    <source>
        <dbReference type="Proteomes" id="UP000790347"/>
    </source>
</evidence>
<dbReference type="GO" id="GO:0003743">
    <property type="term" value="F:translation initiation factor activity"/>
    <property type="evidence" value="ECO:0007669"/>
    <property type="project" value="UniProtKB-KW"/>
</dbReference>
<evidence type="ECO:0000313" key="7">
    <source>
        <dbReference type="EMBL" id="KAH9527226.1"/>
    </source>
</evidence>
<dbReference type="PANTHER" id="PTHR11960">
    <property type="entry name" value="EUKARYOTIC TRANSLATION INITIATION FACTOR 4E RELATED"/>
    <property type="match status" value="1"/>
</dbReference>
<name>A0A922IBH5_DERFA</name>
<accession>A0A922IBH5</accession>
<reference evidence="7" key="2">
    <citation type="journal article" date="2022" name="Res Sq">
        <title>Comparative Genomics Reveals Insights into the Divergent Evolution of Astigmatic Mites and Household Pest Adaptations.</title>
        <authorList>
            <person name="Xiong Q."/>
            <person name="Wan A.T.-Y."/>
            <person name="Liu X.-Y."/>
            <person name="Fung C.S.-H."/>
            <person name="Xiao X."/>
            <person name="Malainual N."/>
            <person name="Hou J."/>
            <person name="Wang L."/>
            <person name="Wang M."/>
            <person name="Yang K."/>
            <person name="Cui Y."/>
            <person name="Leung E."/>
            <person name="Nong W."/>
            <person name="Shin S.-K."/>
            <person name="Au S."/>
            <person name="Jeong K.Y."/>
            <person name="Chew F.T."/>
            <person name="Hui J."/>
            <person name="Leung T.F."/>
            <person name="Tungtrongchitr A."/>
            <person name="Zhong N."/>
            <person name="Liu Z."/>
            <person name="Tsui S."/>
        </authorList>
    </citation>
    <scope>NUCLEOTIDE SEQUENCE</scope>
    <source>
        <strain evidence="7">Derf</strain>
        <tissue evidence="7">Whole organism</tissue>
    </source>
</reference>
<dbReference type="InterPro" id="IPR001040">
    <property type="entry name" value="TIF_eIF_4E"/>
</dbReference>
<dbReference type="Proteomes" id="UP000790347">
    <property type="component" value="Unassembled WGS sequence"/>
</dbReference>
<keyword evidence="5 6" id="KW-0648">Protein biosynthesis</keyword>
<dbReference type="Pfam" id="PF01652">
    <property type="entry name" value="IF4E"/>
    <property type="match status" value="1"/>
</dbReference>
<comment type="similarity">
    <text evidence="1 6">Belongs to the eukaryotic initiation factor 4E family.</text>
</comment>